<evidence type="ECO:0000256" key="6">
    <source>
        <dbReference type="ARBA" id="ARBA00023242"/>
    </source>
</evidence>
<evidence type="ECO:0000256" key="1">
    <source>
        <dbReference type="ARBA" id="ARBA00004123"/>
    </source>
</evidence>
<name>A0A812DG72_ACAPH</name>
<dbReference type="Gene3D" id="3.40.30.10">
    <property type="entry name" value="Glutaredoxin"/>
    <property type="match status" value="1"/>
</dbReference>
<keyword evidence="9" id="KW-1185">Reference proteome</keyword>
<gene>
    <name evidence="8" type="ORF">SPHA_52327</name>
</gene>
<feature type="compositionally biased region" description="Acidic residues" evidence="7">
    <location>
        <begin position="47"/>
        <end position="60"/>
    </location>
</feature>
<evidence type="ECO:0000256" key="5">
    <source>
        <dbReference type="ARBA" id="ARBA00023163"/>
    </source>
</evidence>
<evidence type="ECO:0000256" key="2">
    <source>
        <dbReference type="ARBA" id="ARBA00022553"/>
    </source>
</evidence>
<comment type="caution">
    <text evidence="8">The sequence shown here is derived from an EMBL/GenBank/DDBJ whole genome shotgun (WGS) entry which is preliminary data.</text>
</comment>
<dbReference type="PANTHER" id="PTHR21737">
    <property type="entry name" value="POLYGLUTAMINE BINDING PROTEIN 1/MARVEL MEMBRANE-ASSOCIATING DOMAIN CONTAINING 3"/>
    <property type="match status" value="1"/>
</dbReference>
<keyword evidence="2" id="KW-0597">Phosphoprotein</keyword>
<protein>
    <submittedName>
        <fullName evidence="8">PQBP1</fullName>
    </submittedName>
</protein>
<dbReference type="OrthoDB" id="42462at2759"/>
<evidence type="ECO:0000313" key="8">
    <source>
        <dbReference type="EMBL" id="CAE1297948.1"/>
    </source>
</evidence>
<feature type="region of interest" description="Disordered" evidence="7">
    <location>
        <begin position="21"/>
        <end position="60"/>
    </location>
</feature>
<organism evidence="8 9">
    <name type="scientific">Acanthosepion pharaonis</name>
    <name type="common">Pharaoh cuttlefish</name>
    <name type="synonym">Sepia pharaonis</name>
    <dbReference type="NCBI Taxonomy" id="158019"/>
    <lineage>
        <taxon>Eukaryota</taxon>
        <taxon>Metazoa</taxon>
        <taxon>Spiralia</taxon>
        <taxon>Lophotrochozoa</taxon>
        <taxon>Mollusca</taxon>
        <taxon>Cephalopoda</taxon>
        <taxon>Coleoidea</taxon>
        <taxon>Decapodiformes</taxon>
        <taxon>Sepiida</taxon>
        <taxon>Sepiina</taxon>
        <taxon>Sepiidae</taxon>
        <taxon>Acanthosepion</taxon>
    </lineage>
</organism>
<dbReference type="GO" id="GO:0016604">
    <property type="term" value="C:nuclear body"/>
    <property type="evidence" value="ECO:0007669"/>
    <property type="project" value="TreeGrafter"/>
</dbReference>
<evidence type="ECO:0000313" key="9">
    <source>
        <dbReference type="Proteomes" id="UP000597762"/>
    </source>
</evidence>
<dbReference type="GO" id="GO:0000380">
    <property type="term" value="P:alternative mRNA splicing, via spliceosome"/>
    <property type="evidence" value="ECO:0007669"/>
    <property type="project" value="TreeGrafter"/>
</dbReference>
<comment type="subcellular location">
    <subcellularLocation>
        <location evidence="1">Nucleus</location>
    </subcellularLocation>
</comment>
<dbReference type="AlphaFoldDB" id="A0A812DG72"/>
<keyword evidence="5" id="KW-0804">Transcription</keyword>
<dbReference type="EMBL" id="CAHIKZ030003243">
    <property type="protein sequence ID" value="CAE1297948.1"/>
    <property type="molecule type" value="Genomic_DNA"/>
</dbReference>
<feature type="region of interest" description="Disordered" evidence="7">
    <location>
        <begin position="100"/>
        <end position="224"/>
    </location>
</feature>
<evidence type="ECO:0000256" key="4">
    <source>
        <dbReference type="ARBA" id="ARBA00023015"/>
    </source>
</evidence>
<accession>A0A812DG72</accession>
<dbReference type="PANTHER" id="PTHR21737:SF3">
    <property type="entry name" value="POLYGLUTAMINE-BINDING PROTEIN 1"/>
    <property type="match status" value="1"/>
</dbReference>
<proteinExistence type="predicted"/>
<feature type="compositionally biased region" description="Acidic residues" evidence="7">
    <location>
        <begin position="114"/>
        <end position="143"/>
    </location>
</feature>
<reference evidence="8" key="1">
    <citation type="submission" date="2021-01" db="EMBL/GenBank/DDBJ databases">
        <authorList>
            <person name="Li R."/>
            <person name="Bekaert M."/>
        </authorList>
    </citation>
    <scope>NUCLEOTIDE SEQUENCE</scope>
    <source>
        <strain evidence="8">Farmed</strain>
    </source>
</reference>
<dbReference type="GO" id="GO:0005737">
    <property type="term" value="C:cytoplasm"/>
    <property type="evidence" value="ECO:0007669"/>
    <property type="project" value="TreeGrafter"/>
</dbReference>
<evidence type="ECO:0000256" key="3">
    <source>
        <dbReference type="ARBA" id="ARBA00022737"/>
    </source>
</evidence>
<feature type="compositionally biased region" description="Acidic residues" evidence="7">
    <location>
        <begin position="27"/>
        <end position="40"/>
    </location>
</feature>
<keyword evidence="3" id="KW-0677">Repeat</keyword>
<dbReference type="GO" id="GO:0043021">
    <property type="term" value="F:ribonucleoprotein complex binding"/>
    <property type="evidence" value="ECO:0007669"/>
    <property type="project" value="TreeGrafter"/>
</dbReference>
<dbReference type="Proteomes" id="UP000597762">
    <property type="component" value="Unassembled WGS sequence"/>
</dbReference>
<feature type="compositionally biased region" description="Basic and acidic residues" evidence="7">
    <location>
        <begin position="144"/>
        <end position="162"/>
    </location>
</feature>
<sequence>MPLPPALLARLSKRGIIKTPEAKKTEDVEEVFAEDYDEPTEPFTDLDAPETDAPAAEDEPDFNMIRLNRYYYWNMLTDQVSWLAPLHPKAQITMSISKVSESLKVPSKTGNDSDGMENDSDMDDDDDDDVSGSDLDEDSEEEEDGRKRRDWNSKRETKRAQEELDPMDPAAYSNAPRGTWSTGLDKRGEAKTGADVTATGPLYQQRPYPAPGDVLRMNRQLEDN</sequence>
<keyword evidence="4" id="KW-0805">Transcription regulation</keyword>
<keyword evidence="6" id="KW-0539">Nucleus</keyword>
<evidence type="ECO:0000256" key="7">
    <source>
        <dbReference type="SAM" id="MobiDB-lite"/>
    </source>
</evidence>